<dbReference type="Gene3D" id="3.30.710.10">
    <property type="entry name" value="Potassium Channel Kv1.1, Chain A"/>
    <property type="match status" value="1"/>
</dbReference>
<dbReference type="EMBL" id="WJQU01000003">
    <property type="protein sequence ID" value="KAJ6637654.1"/>
    <property type="molecule type" value="Genomic_DNA"/>
</dbReference>
<accession>A0A9Q0MUW5</accession>
<dbReference type="Pfam" id="PF24768">
    <property type="entry name" value="ARM_ARMC5"/>
    <property type="match status" value="1"/>
</dbReference>
<gene>
    <name evidence="2" type="ORF">Bhyg_10385</name>
</gene>
<dbReference type="AlphaFoldDB" id="A0A9Q0MUW5"/>
<name>A0A9Q0MUW5_9DIPT</name>
<dbReference type="Proteomes" id="UP001151699">
    <property type="component" value="Chromosome X"/>
</dbReference>
<dbReference type="OrthoDB" id="6086604at2759"/>
<evidence type="ECO:0000313" key="2">
    <source>
        <dbReference type="EMBL" id="KAJ6637654.1"/>
    </source>
</evidence>
<dbReference type="InterPro" id="IPR016024">
    <property type="entry name" value="ARM-type_fold"/>
</dbReference>
<dbReference type="InterPro" id="IPR000225">
    <property type="entry name" value="Armadillo"/>
</dbReference>
<protein>
    <recommendedName>
        <fullName evidence="1">ARMC5-like ARM-repeats domain-containing protein</fullName>
    </recommendedName>
</protein>
<dbReference type="GO" id="GO:0005829">
    <property type="term" value="C:cytosol"/>
    <property type="evidence" value="ECO:0007669"/>
    <property type="project" value="TreeGrafter"/>
</dbReference>
<comment type="caution">
    <text evidence="2">The sequence shown here is derived from an EMBL/GenBank/DDBJ whole genome shotgun (WGS) entry which is preliminary data.</text>
</comment>
<evidence type="ECO:0000313" key="3">
    <source>
        <dbReference type="Proteomes" id="UP001151699"/>
    </source>
</evidence>
<reference evidence="2" key="1">
    <citation type="submission" date="2022-07" db="EMBL/GenBank/DDBJ databases">
        <authorList>
            <person name="Trinca V."/>
            <person name="Uliana J.V.C."/>
            <person name="Torres T.T."/>
            <person name="Ward R.J."/>
            <person name="Monesi N."/>
        </authorList>
    </citation>
    <scope>NUCLEOTIDE SEQUENCE</scope>
    <source>
        <strain evidence="2">HSMRA1968</strain>
        <tissue evidence="2">Whole embryos</tissue>
    </source>
</reference>
<keyword evidence="3" id="KW-1185">Reference proteome</keyword>
<dbReference type="InterPro" id="IPR011989">
    <property type="entry name" value="ARM-like"/>
</dbReference>
<dbReference type="SMART" id="SM00185">
    <property type="entry name" value="ARM"/>
    <property type="match status" value="3"/>
</dbReference>
<dbReference type="GO" id="GO:0009653">
    <property type="term" value="P:anatomical structure morphogenesis"/>
    <property type="evidence" value="ECO:0007669"/>
    <property type="project" value="TreeGrafter"/>
</dbReference>
<dbReference type="PANTHER" id="PTHR23312:SF8">
    <property type="entry name" value="ARMADILLO REPEAT-CONTAINING PROTEIN 5"/>
    <property type="match status" value="1"/>
</dbReference>
<dbReference type="InterPro" id="IPR011333">
    <property type="entry name" value="SKP1/BTB/POZ_sf"/>
</dbReference>
<proteinExistence type="predicted"/>
<organism evidence="2 3">
    <name type="scientific">Pseudolycoriella hygida</name>
    <dbReference type="NCBI Taxonomy" id="35572"/>
    <lineage>
        <taxon>Eukaryota</taxon>
        <taxon>Metazoa</taxon>
        <taxon>Ecdysozoa</taxon>
        <taxon>Arthropoda</taxon>
        <taxon>Hexapoda</taxon>
        <taxon>Insecta</taxon>
        <taxon>Pterygota</taxon>
        <taxon>Neoptera</taxon>
        <taxon>Endopterygota</taxon>
        <taxon>Diptera</taxon>
        <taxon>Nematocera</taxon>
        <taxon>Sciaroidea</taxon>
        <taxon>Sciaridae</taxon>
        <taxon>Pseudolycoriella</taxon>
    </lineage>
</organism>
<evidence type="ECO:0000259" key="1">
    <source>
        <dbReference type="Pfam" id="PF24768"/>
    </source>
</evidence>
<dbReference type="Gene3D" id="1.25.10.10">
    <property type="entry name" value="Leucine-rich Repeat Variant"/>
    <property type="match status" value="2"/>
</dbReference>
<dbReference type="InterPro" id="IPR055445">
    <property type="entry name" value="ARM_ARMC5"/>
</dbReference>
<feature type="domain" description="ARMC5-like ARM-repeats" evidence="1">
    <location>
        <begin position="74"/>
        <end position="211"/>
    </location>
</feature>
<dbReference type="PANTHER" id="PTHR23312">
    <property type="entry name" value="ARMC5 ARMADILLO REPEAT-CONTAINING -RELATED"/>
    <property type="match status" value="1"/>
</dbReference>
<sequence>MRIDHRIDRAAMNKQIMTSLIKVISKSTDKNSIYKALVKLRTDIVKDKNGAALLLEVDGSIGSLVRLISKPYEKILEVSLSILGNACTLKECSKQAIHHGVVPTLLTILKSIPSSSVQSKACRLLGNLARESNEKICNLAKGIGIALAAVLEDNKDTNTLTMGIRAVRLLWSEMPFYDEFNRYEGVKKMMRILVKLTKIEPTVVVKSIVENDPKEKERVDFMVQHIQFMESVNSSAFDKEIMKKAKPAEDTFALPESGLEKELLHEIFRCLQTITQGHSMRVIYDFYVDAPGCSCIVFFAKADSPFRALCLKILSNLSKSQISIEFLRSADAITTACNLITSQSLDPPLSESEERQCISIICLLANDSCNRAKIRMSGAFKRIIEVAKDTQCDDTLSMILFGLQSFRYDNISIDLMIKMRLVNVLIERLDSNLKDLTETHDKKVKRTETAFVSHVVSNPQDDSDDELEKINSKTRIPKKMKLEYLPVTKDASVSPSNSGNFNYAFPCSPCSPCSSSSLSPQSTPSRLFGFPGDYDSEYSPVCSDIEDVNEDETGEPSSTRDCDKNGLSAIKLMEMIEDTMQSEQEEVEEKECTPYDIVEKNKIVHLIVSILCSVSYRMKHGSDLCTPEILNTLIQTCRLAFRRKYPTSRWDDQGVPLVLSHIVSDATNFVAIIKQDFIFKLYDMTLSVDDHEECNTCRDLNDVGKGLLNLLRELGESGYGRGEMAHLLFMGDRSIQKQVAVVTTYIIRDAKILHKLLVECGGIYIVIEIILTKHDCLANDAARGLTALSQVLGLTVPKANRKIAVQFDEKIEFDKKKAQSLITIIGGKSPEPTNRIKFDEDVLMQSSDVFSRMLNTDFKESHEKQINLPNQTIEGIKYFLHVITQSSNKQSLHVPKPELIIAVLETYDMTKIYMLNELEPIVFNVIVTMLSEKTVLQIFRFSLMNHKPELTELAINYYLSANISGELKVSMYKEADDSEYDKEWNQMILDTIVYTIQNMIY</sequence>
<dbReference type="SUPFAM" id="SSF48371">
    <property type="entry name" value="ARM repeat"/>
    <property type="match status" value="1"/>
</dbReference>